<dbReference type="AlphaFoldDB" id="A0A4Y8USB1"/>
<evidence type="ECO:0000313" key="4">
    <source>
        <dbReference type="Proteomes" id="UP000297872"/>
    </source>
</evidence>
<feature type="transmembrane region" description="Helical" evidence="1">
    <location>
        <begin position="233"/>
        <end position="254"/>
    </location>
</feature>
<feature type="transmembrane region" description="Helical" evidence="1">
    <location>
        <begin position="116"/>
        <end position="134"/>
    </location>
</feature>
<protein>
    <submittedName>
        <fullName evidence="3">Acyltransferase</fullName>
    </submittedName>
</protein>
<organism evidence="3 4">
    <name type="scientific">Segatella hominis</name>
    <dbReference type="NCBI Taxonomy" id="2518605"/>
    <lineage>
        <taxon>Bacteria</taxon>
        <taxon>Pseudomonadati</taxon>
        <taxon>Bacteroidota</taxon>
        <taxon>Bacteroidia</taxon>
        <taxon>Bacteroidales</taxon>
        <taxon>Prevotellaceae</taxon>
        <taxon>Segatella</taxon>
    </lineage>
</organism>
<evidence type="ECO:0000259" key="2">
    <source>
        <dbReference type="Pfam" id="PF01757"/>
    </source>
</evidence>
<feature type="transmembrane region" description="Helical" evidence="1">
    <location>
        <begin position="42"/>
        <end position="63"/>
    </location>
</feature>
<keyword evidence="1" id="KW-0472">Membrane</keyword>
<dbReference type="Pfam" id="PF01757">
    <property type="entry name" value="Acyl_transf_3"/>
    <property type="match status" value="1"/>
</dbReference>
<sequence length="338" mass="38813">MMKETANQRNPWIDILKAFAIYLVIVGHTLSNCIQNGGANKINSIIYFVHIPLFLVISGGLVKDKTMCKRFWLGLVKRFVIPYTVWTIILTTFYLGFEHLLHDGIEANVYVYLNNWSHSFLWFVKAYLVTYILWQALQYFKHPCSRLLVGSIILVLINLIVQGNMPLAEISSLSLYSYTLFGAGTWVKKFINKISIYSIVMLIICFLSCLPFATSQNNYFECSFSHMLQYGDWYIFIIRLVAGVCISIALIWVGRKKQLGCFAYNHIIQSVGRRTLQIYMLQSLLVEAALNRVIRLNNDFMGIATSFAVAIVMTLLCYIIIEITMKINLCRTLLWGAK</sequence>
<keyword evidence="1" id="KW-1133">Transmembrane helix</keyword>
<dbReference type="PANTHER" id="PTHR37312:SF1">
    <property type="entry name" value="MEMBRANE-BOUND ACYLTRANSFERASE YKRP-RELATED"/>
    <property type="match status" value="1"/>
</dbReference>
<dbReference type="EMBL" id="SGVY01000068">
    <property type="protein sequence ID" value="TFH71428.1"/>
    <property type="molecule type" value="Genomic_DNA"/>
</dbReference>
<feature type="transmembrane region" description="Helical" evidence="1">
    <location>
        <begin position="12"/>
        <end position="30"/>
    </location>
</feature>
<name>A0A4Y8USB1_9BACT</name>
<keyword evidence="1" id="KW-0812">Transmembrane</keyword>
<dbReference type="OrthoDB" id="9816048at2"/>
<dbReference type="InterPro" id="IPR002656">
    <property type="entry name" value="Acyl_transf_3_dom"/>
</dbReference>
<feature type="transmembrane region" description="Helical" evidence="1">
    <location>
        <begin position="75"/>
        <end position="96"/>
    </location>
</feature>
<dbReference type="InterPro" id="IPR052734">
    <property type="entry name" value="Nod_factor_acetyltransferase"/>
</dbReference>
<dbReference type="PANTHER" id="PTHR37312">
    <property type="entry name" value="MEMBRANE-BOUND ACYLTRANSFERASE YKRP-RELATED"/>
    <property type="match status" value="1"/>
</dbReference>
<proteinExistence type="predicted"/>
<feature type="domain" description="Acyltransferase 3" evidence="2">
    <location>
        <begin position="10"/>
        <end position="321"/>
    </location>
</feature>
<keyword evidence="4" id="KW-1185">Reference proteome</keyword>
<dbReference type="GO" id="GO:0016747">
    <property type="term" value="F:acyltransferase activity, transferring groups other than amino-acyl groups"/>
    <property type="evidence" value="ECO:0007669"/>
    <property type="project" value="InterPro"/>
</dbReference>
<feature type="transmembrane region" description="Helical" evidence="1">
    <location>
        <begin position="194"/>
        <end position="213"/>
    </location>
</feature>
<evidence type="ECO:0000256" key="1">
    <source>
        <dbReference type="SAM" id="Phobius"/>
    </source>
</evidence>
<dbReference type="Proteomes" id="UP000297872">
    <property type="component" value="Unassembled WGS sequence"/>
</dbReference>
<feature type="transmembrane region" description="Helical" evidence="1">
    <location>
        <begin position="170"/>
        <end position="187"/>
    </location>
</feature>
<feature type="transmembrane region" description="Helical" evidence="1">
    <location>
        <begin position="300"/>
        <end position="321"/>
    </location>
</feature>
<evidence type="ECO:0000313" key="3">
    <source>
        <dbReference type="EMBL" id="TFH71428.1"/>
    </source>
</evidence>
<reference evidence="3 4" key="1">
    <citation type="submission" date="2019-02" db="EMBL/GenBank/DDBJ databases">
        <title>Draft Genome Sequence of the Prevotella sp. BCRC 81118, Isolated from Human Feces.</title>
        <authorList>
            <person name="Huang C.-H."/>
        </authorList>
    </citation>
    <scope>NUCLEOTIDE SEQUENCE [LARGE SCALE GENOMIC DNA]</scope>
    <source>
        <strain evidence="3 4">BCRC 81118</strain>
    </source>
</reference>
<comment type="caution">
    <text evidence="3">The sequence shown here is derived from an EMBL/GenBank/DDBJ whole genome shotgun (WGS) entry which is preliminary data.</text>
</comment>
<keyword evidence="3" id="KW-0012">Acyltransferase</keyword>
<feature type="transmembrane region" description="Helical" evidence="1">
    <location>
        <begin position="146"/>
        <end position="164"/>
    </location>
</feature>
<keyword evidence="3" id="KW-0808">Transferase</keyword>
<accession>A0A4Y8USB1</accession>
<gene>
    <name evidence="3" type="ORF">EXN75_15680</name>
</gene>